<geneLocation type="plasmid" evidence="2 3">
    <name>pMETEV01</name>
</geneLocation>
<dbReference type="InterPro" id="IPR036388">
    <property type="entry name" value="WH-like_DNA-bd_sf"/>
</dbReference>
<reference evidence="2 3" key="1">
    <citation type="submission" date="2010-06" db="EMBL/GenBank/DDBJ databases">
        <title>Complete sequence plasmid of Methanohalobium evestigatum Z-7303.</title>
        <authorList>
            <consortium name="US DOE Joint Genome Institute"/>
            <person name="Lucas S."/>
            <person name="Copeland A."/>
            <person name="Lapidus A."/>
            <person name="Cheng J.-F."/>
            <person name="Bruce D."/>
            <person name="Goodwin L."/>
            <person name="Pitluck S."/>
            <person name="Saunders E."/>
            <person name="Detter J.C."/>
            <person name="Han C."/>
            <person name="Tapia R."/>
            <person name="Land M."/>
            <person name="Hauser L."/>
            <person name="Kyrpides N."/>
            <person name="Mikhailova N."/>
            <person name="Sieprawska-Lupa M."/>
            <person name="Whitman W.B."/>
            <person name="Anderson I."/>
            <person name="Woyke T."/>
        </authorList>
    </citation>
    <scope>NUCLEOTIDE SEQUENCE [LARGE SCALE GENOMIC DNA]</scope>
    <source>
        <strain evidence="3">ATCC BAA-1072 / DSM 3721 / NBRC 107634 / OCM 161 / Z-7303</strain>
        <plasmid evidence="3">Plasmid pMETEV01</plasmid>
    </source>
</reference>
<dbReference type="GeneID" id="9348042"/>
<proteinExistence type="predicted"/>
<accession>D7EC62</accession>
<evidence type="ECO:0000313" key="2">
    <source>
        <dbReference type="EMBL" id="ADI75184.1"/>
    </source>
</evidence>
<dbReference type="PIRSF" id="PIRSF037373">
    <property type="entry name" value="UCP037373_trxn_reg"/>
    <property type="match status" value="1"/>
</dbReference>
<dbReference type="GO" id="GO:0003700">
    <property type="term" value="F:DNA-binding transcription factor activity"/>
    <property type="evidence" value="ECO:0007669"/>
    <property type="project" value="InterPro"/>
</dbReference>
<dbReference type="InterPro" id="IPR036390">
    <property type="entry name" value="WH_DNA-bd_sf"/>
</dbReference>
<dbReference type="KEGG" id="mev:Metev_2375"/>
<organism evidence="2 3">
    <name type="scientific">Methanohalobium evestigatum (strain ATCC BAA-1072 / DSM 3721 / NBRC 107634 / OCM 161 / Z-7303)</name>
    <dbReference type="NCBI Taxonomy" id="644295"/>
    <lineage>
        <taxon>Archaea</taxon>
        <taxon>Methanobacteriati</taxon>
        <taxon>Methanobacteriota</taxon>
        <taxon>Stenosarchaea group</taxon>
        <taxon>Methanomicrobia</taxon>
        <taxon>Methanosarcinales</taxon>
        <taxon>Methanosarcinaceae</taxon>
        <taxon>Methanohalobium</taxon>
    </lineage>
</organism>
<dbReference type="RefSeq" id="WP_013195748.1">
    <property type="nucleotide sequence ID" value="NC_014254.1"/>
</dbReference>
<evidence type="ECO:0000259" key="1">
    <source>
        <dbReference type="Pfam" id="PF12802"/>
    </source>
</evidence>
<dbReference type="AlphaFoldDB" id="D7EC62"/>
<dbReference type="EMBL" id="CP002070">
    <property type="protein sequence ID" value="ADI75184.1"/>
    <property type="molecule type" value="Genomic_DNA"/>
</dbReference>
<sequence>MREYKPPLDSKKIEMSEILKNLGLTRTVSMTLACLSDGQELSSKEIETISGLRQPEVSSATKYLIEKGWIEIREEKITTNKGRPTKLYTLVAPIDKITKDIEADILSQNRNILDNIEYLKDFVDNPQKI</sequence>
<dbReference type="Gene3D" id="1.10.10.10">
    <property type="entry name" value="Winged helix-like DNA-binding domain superfamily/Winged helix DNA-binding domain"/>
    <property type="match status" value="1"/>
</dbReference>
<name>D7EC62_METEZ</name>
<dbReference type="SUPFAM" id="SSF46785">
    <property type="entry name" value="Winged helix' DNA-binding domain"/>
    <property type="match status" value="1"/>
</dbReference>
<keyword evidence="2" id="KW-0614">Plasmid</keyword>
<keyword evidence="3" id="KW-1185">Reference proteome</keyword>
<gene>
    <name evidence="2" type="ordered locus">Metev_2375</name>
</gene>
<dbReference type="InterPro" id="IPR017185">
    <property type="entry name" value="UCP037373_trxn_reg"/>
</dbReference>
<protein>
    <submittedName>
        <fullName evidence="2">Transcriptional regulator, TrmB</fullName>
    </submittedName>
</protein>
<dbReference type="OrthoDB" id="55633at2157"/>
<dbReference type="Pfam" id="PF12802">
    <property type="entry name" value="MarR_2"/>
    <property type="match status" value="1"/>
</dbReference>
<dbReference type="HOGENOM" id="CLU_163103_0_0_2"/>
<dbReference type="InterPro" id="IPR000835">
    <property type="entry name" value="HTH_MarR-typ"/>
</dbReference>
<evidence type="ECO:0000313" key="3">
    <source>
        <dbReference type="Proteomes" id="UP000000391"/>
    </source>
</evidence>
<dbReference type="Proteomes" id="UP000000391">
    <property type="component" value="Plasmid pMETEV01"/>
</dbReference>
<feature type="domain" description="HTH marR-type" evidence="1">
    <location>
        <begin position="22"/>
        <end position="74"/>
    </location>
</feature>